<reference evidence="4" key="1">
    <citation type="submission" date="2023-10" db="EMBL/GenBank/DDBJ databases">
        <authorList>
            <person name="Hackl T."/>
        </authorList>
    </citation>
    <scope>NUCLEOTIDE SEQUENCE</scope>
</reference>
<dbReference type="InterPro" id="IPR002110">
    <property type="entry name" value="Ankyrin_rpt"/>
</dbReference>
<keyword evidence="2 3" id="KW-0040">ANK repeat</keyword>
<sequence>MSTNHPEYAEDYTEPLEIATRAGDLQRVRTIINDWRSHPELDETNLEVCIQTCADLAAQHDQPAILRLLLENGAEASTTLVASAAKTGTPEVFQLLYDHGWRPDHVGTRDRMLVILRAVNNSPLLKWLLDKGADPNAVSLHNHTVLSSAANSATPAEIDLLLAHGAKLQGSNALHSAVRRGSTPSEERLEMMQYLLDLGIDINALEALHVKPPKPRGRGSALHVAVSAGKAGRVKWLLEHGADVNAKVEGGRTALEWAQEGKQKECAEVLRQYGAT</sequence>
<accession>A0AAI8YPB3</accession>
<feature type="repeat" description="ANK" evidence="3">
    <location>
        <begin position="169"/>
        <end position="207"/>
    </location>
</feature>
<feature type="repeat" description="ANK" evidence="3">
    <location>
        <begin position="217"/>
        <end position="249"/>
    </location>
</feature>
<dbReference type="PROSITE" id="PS50088">
    <property type="entry name" value="ANK_REPEAT"/>
    <property type="match status" value="2"/>
</dbReference>
<name>A0AAI8YPB3_9PEZI</name>
<dbReference type="InterPro" id="IPR036770">
    <property type="entry name" value="Ankyrin_rpt-contain_sf"/>
</dbReference>
<keyword evidence="1" id="KW-0677">Repeat</keyword>
<organism evidence="4 5">
    <name type="scientific">Anthostomella pinea</name>
    <dbReference type="NCBI Taxonomy" id="933095"/>
    <lineage>
        <taxon>Eukaryota</taxon>
        <taxon>Fungi</taxon>
        <taxon>Dikarya</taxon>
        <taxon>Ascomycota</taxon>
        <taxon>Pezizomycotina</taxon>
        <taxon>Sordariomycetes</taxon>
        <taxon>Xylariomycetidae</taxon>
        <taxon>Xylariales</taxon>
        <taxon>Xylariaceae</taxon>
        <taxon>Anthostomella</taxon>
    </lineage>
</organism>
<dbReference type="PANTHER" id="PTHR24189:SF50">
    <property type="entry name" value="ANKYRIN REPEAT AND SOCS BOX PROTEIN 2"/>
    <property type="match status" value="1"/>
</dbReference>
<dbReference type="SUPFAM" id="SSF48403">
    <property type="entry name" value="Ankyrin repeat"/>
    <property type="match status" value="1"/>
</dbReference>
<dbReference type="Proteomes" id="UP001295740">
    <property type="component" value="Unassembled WGS sequence"/>
</dbReference>
<evidence type="ECO:0000313" key="4">
    <source>
        <dbReference type="EMBL" id="CAJ2512138.1"/>
    </source>
</evidence>
<dbReference type="SMART" id="SM00248">
    <property type="entry name" value="ANK"/>
    <property type="match status" value="4"/>
</dbReference>
<dbReference type="PROSITE" id="PS50297">
    <property type="entry name" value="ANK_REP_REGION"/>
    <property type="match status" value="2"/>
</dbReference>
<evidence type="ECO:0000256" key="2">
    <source>
        <dbReference type="ARBA" id="ARBA00023043"/>
    </source>
</evidence>
<dbReference type="EMBL" id="CAUWAG010000018">
    <property type="protein sequence ID" value="CAJ2512138.1"/>
    <property type="molecule type" value="Genomic_DNA"/>
</dbReference>
<keyword evidence="5" id="KW-1185">Reference proteome</keyword>
<dbReference type="InterPro" id="IPR050745">
    <property type="entry name" value="Multifunctional_regulatory"/>
</dbReference>
<dbReference type="PRINTS" id="PR01415">
    <property type="entry name" value="ANKYRIN"/>
</dbReference>
<protein>
    <submittedName>
        <fullName evidence="4">Uu.00g077630.m01.CDS01</fullName>
    </submittedName>
</protein>
<evidence type="ECO:0000256" key="1">
    <source>
        <dbReference type="ARBA" id="ARBA00022737"/>
    </source>
</evidence>
<comment type="caution">
    <text evidence="4">The sequence shown here is derived from an EMBL/GenBank/DDBJ whole genome shotgun (WGS) entry which is preliminary data.</text>
</comment>
<dbReference type="Gene3D" id="1.25.40.20">
    <property type="entry name" value="Ankyrin repeat-containing domain"/>
    <property type="match status" value="2"/>
</dbReference>
<proteinExistence type="predicted"/>
<dbReference type="Pfam" id="PF12796">
    <property type="entry name" value="Ank_2"/>
    <property type="match status" value="2"/>
</dbReference>
<evidence type="ECO:0000313" key="5">
    <source>
        <dbReference type="Proteomes" id="UP001295740"/>
    </source>
</evidence>
<gene>
    <name evidence="4" type="ORF">KHLLAP_LOCUS12606</name>
</gene>
<evidence type="ECO:0000256" key="3">
    <source>
        <dbReference type="PROSITE-ProRule" id="PRU00023"/>
    </source>
</evidence>
<dbReference type="PANTHER" id="PTHR24189">
    <property type="entry name" value="MYOTROPHIN"/>
    <property type="match status" value="1"/>
</dbReference>
<dbReference type="AlphaFoldDB" id="A0AAI8YPB3"/>